<evidence type="ECO:0000313" key="4">
    <source>
        <dbReference type="Proteomes" id="UP000464178"/>
    </source>
</evidence>
<protein>
    <recommendedName>
        <fullName evidence="5">Lipoprotein</fullName>
    </recommendedName>
</protein>
<evidence type="ECO:0000313" key="3">
    <source>
        <dbReference type="EMBL" id="VTS02337.1"/>
    </source>
</evidence>
<name>A0A6P2DL05_9BACT</name>
<accession>A0A6P2DL05</accession>
<keyword evidence="4" id="KW-1185">Reference proteome</keyword>
<reference evidence="3 4" key="1">
    <citation type="submission" date="2019-05" db="EMBL/GenBank/DDBJ databases">
        <authorList>
            <consortium name="Science for Life Laboratories"/>
        </authorList>
    </citation>
    <scope>NUCLEOTIDE SEQUENCE [LARGE SCALE GENOMIC DNA]</scope>
    <source>
        <strain evidence="3">Soil9</strain>
    </source>
</reference>
<dbReference type="AlphaFoldDB" id="A0A6P2DL05"/>
<evidence type="ECO:0000256" key="2">
    <source>
        <dbReference type="SAM" id="SignalP"/>
    </source>
</evidence>
<evidence type="ECO:0000256" key="1">
    <source>
        <dbReference type="SAM" id="MobiDB-lite"/>
    </source>
</evidence>
<proteinExistence type="predicted"/>
<organism evidence="3 4">
    <name type="scientific">Gemmata massiliana</name>
    <dbReference type="NCBI Taxonomy" id="1210884"/>
    <lineage>
        <taxon>Bacteria</taxon>
        <taxon>Pseudomonadati</taxon>
        <taxon>Planctomycetota</taxon>
        <taxon>Planctomycetia</taxon>
        <taxon>Gemmatales</taxon>
        <taxon>Gemmataceae</taxon>
        <taxon>Gemmata</taxon>
    </lineage>
</organism>
<dbReference type="KEGG" id="gms:SOIL9_75500"/>
<feature type="chain" id="PRO_5026974861" description="Lipoprotein" evidence="2">
    <location>
        <begin position="18"/>
        <end position="66"/>
    </location>
</feature>
<keyword evidence="2" id="KW-0732">Signal</keyword>
<gene>
    <name evidence="3" type="ORF">SOIL9_75500</name>
</gene>
<sequence length="66" mass="6592">MKRFTFPVLLAAFVALAAGCGKDDDPNKNLKPIDPNTPKPTGAGVGPAPKQGPGDGSKAPAPVSPP</sequence>
<feature type="region of interest" description="Disordered" evidence="1">
    <location>
        <begin position="20"/>
        <end position="66"/>
    </location>
</feature>
<dbReference type="Proteomes" id="UP000464178">
    <property type="component" value="Chromosome"/>
</dbReference>
<evidence type="ECO:0008006" key="5">
    <source>
        <dbReference type="Google" id="ProtNLM"/>
    </source>
</evidence>
<dbReference type="PROSITE" id="PS51257">
    <property type="entry name" value="PROKAR_LIPOPROTEIN"/>
    <property type="match status" value="1"/>
</dbReference>
<dbReference type="EMBL" id="LR593886">
    <property type="protein sequence ID" value="VTS02337.1"/>
    <property type="molecule type" value="Genomic_DNA"/>
</dbReference>
<dbReference type="RefSeq" id="WP_162672710.1">
    <property type="nucleotide sequence ID" value="NZ_LR593886.1"/>
</dbReference>
<feature type="signal peptide" evidence="2">
    <location>
        <begin position="1"/>
        <end position="17"/>
    </location>
</feature>